<evidence type="ECO:0000256" key="4">
    <source>
        <dbReference type="ARBA" id="ARBA00031405"/>
    </source>
</evidence>
<sequence>MAEELLPASLEKLEIDSSREGNSKKKIVNPFRREKSAGKMKITAVDETDLWTSLSLSGEECASLSCKCNIQRSNVKLHATRSWNHNQRNEHSIKPTITFKKSILQKSKLGFLSGTSNYKQGIQSNSDRILKEPVLKLTNYPKSYLSKTSVRASPTVLRNCNPVVNEILKCKYSEINLVPFGQGNQKWQDFKSLLPNQSQELASNSSVYDSCNFRGLRLTEEQTKLPHHKYEDDSKDAGIAAKNRLRSEIYTCKNSSRQTCSQQARMTATTSNSCDDVTIDELASYFDIFVHIPKKMSHMAEMMYI</sequence>
<evidence type="ECO:0000313" key="6">
    <source>
        <dbReference type="Proteomes" id="UP001378592"/>
    </source>
</evidence>
<evidence type="ECO:0000313" key="5">
    <source>
        <dbReference type="EMBL" id="KAK7792646.1"/>
    </source>
</evidence>
<dbReference type="GO" id="GO:0070301">
    <property type="term" value="P:cellular response to hydrogen peroxide"/>
    <property type="evidence" value="ECO:0007669"/>
    <property type="project" value="TreeGrafter"/>
</dbReference>
<proteinExistence type="predicted"/>
<accession>A0AAN9VAZ7</accession>
<dbReference type="Proteomes" id="UP001378592">
    <property type="component" value="Unassembled WGS sequence"/>
</dbReference>
<name>A0AAN9VAZ7_9ORTH</name>
<dbReference type="PANTHER" id="PTHR31383:SF2">
    <property type="entry name" value="OXIDATIVE STRESS-RESPONSIVE SERINE-RICH PROTEIN 1"/>
    <property type="match status" value="1"/>
</dbReference>
<gene>
    <name evidence="5" type="ORF">R5R35_005105</name>
</gene>
<comment type="caution">
    <text evidence="5">The sequence shown here is derived from an EMBL/GenBank/DDBJ whole genome shotgun (WGS) entry which is preliminary data.</text>
</comment>
<dbReference type="PANTHER" id="PTHR31383">
    <property type="entry name" value="OXIDATIVE STRESS-RESPONSE SERINE-RICH PROTEIN 1"/>
    <property type="match status" value="1"/>
</dbReference>
<dbReference type="EMBL" id="JAZDUA010000436">
    <property type="protein sequence ID" value="KAK7792646.1"/>
    <property type="molecule type" value="Genomic_DNA"/>
</dbReference>
<keyword evidence="6" id="KW-1185">Reference proteome</keyword>
<organism evidence="5 6">
    <name type="scientific">Gryllus longicercus</name>
    <dbReference type="NCBI Taxonomy" id="2509291"/>
    <lineage>
        <taxon>Eukaryota</taxon>
        <taxon>Metazoa</taxon>
        <taxon>Ecdysozoa</taxon>
        <taxon>Arthropoda</taxon>
        <taxon>Hexapoda</taxon>
        <taxon>Insecta</taxon>
        <taxon>Pterygota</taxon>
        <taxon>Neoptera</taxon>
        <taxon>Polyneoptera</taxon>
        <taxon>Orthoptera</taxon>
        <taxon>Ensifera</taxon>
        <taxon>Gryllidea</taxon>
        <taxon>Grylloidea</taxon>
        <taxon>Gryllidae</taxon>
        <taxon>Gryllinae</taxon>
        <taxon>Gryllus</taxon>
    </lineage>
</organism>
<reference evidence="5 6" key="1">
    <citation type="submission" date="2024-03" db="EMBL/GenBank/DDBJ databases">
        <title>The genome assembly and annotation of the cricket Gryllus longicercus Weissman &amp; Gray.</title>
        <authorList>
            <person name="Szrajer S."/>
            <person name="Gray D."/>
            <person name="Ylla G."/>
        </authorList>
    </citation>
    <scope>NUCLEOTIDE SEQUENCE [LARGE SCALE GENOMIC DNA]</scope>
    <source>
        <strain evidence="5">DAG 2021-001</strain>
        <tissue evidence="5">Whole body minus gut</tissue>
    </source>
</reference>
<evidence type="ECO:0000256" key="1">
    <source>
        <dbReference type="ARBA" id="ARBA00015005"/>
    </source>
</evidence>
<keyword evidence="2" id="KW-0597">Phosphoprotein</keyword>
<evidence type="ECO:0000256" key="2">
    <source>
        <dbReference type="ARBA" id="ARBA00022553"/>
    </source>
</evidence>
<protein>
    <recommendedName>
        <fullName evidence="1">Oxidative stress-responsive serine-rich protein 1</fullName>
    </recommendedName>
    <alternativeName>
        <fullName evidence="4">Oxidative stress-responsive protein 1</fullName>
    </alternativeName>
    <alternativeName>
        <fullName evidence="3">Peroxide-inducible transcript 1 protein</fullName>
    </alternativeName>
</protein>
<dbReference type="AlphaFoldDB" id="A0AAN9VAZ7"/>
<evidence type="ECO:0000256" key="3">
    <source>
        <dbReference type="ARBA" id="ARBA00029721"/>
    </source>
</evidence>
<dbReference type="InterPro" id="IPR008494">
    <property type="entry name" value="DUF776"/>
</dbReference>